<keyword evidence="4" id="KW-0119">Carbohydrate metabolism</keyword>
<dbReference type="InterPro" id="IPR036265">
    <property type="entry name" value="HIT-like_sf"/>
</dbReference>
<gene>
    <name evidence="6" type="ORF">ACFSSE_13895</name>
</gene>
<dbReference type="Pfam" id="PF01087">
    <property type="entry name" value="GalP_UDP_transf"/>
    <property type="match status" value="1"/>
</dbReference>
<proteinExistence type="predicted"/>
<evidence type="ECO:0000256" key="2">
    <source>
        <dbReference type="ARBA" id="ARBA00022679"/>
    </source>
</evidence>
<keyword evidence="2" id="KW-0808">Transferase</keyword>
<name>A0ABW5TVH3_9SPHI</name>
<reference evidence="7" key="1">
    <citation type="journal article" date="2019" name="Int. J. Syst. Evol. Microbiol.">
        <title>The Global Catalogue of Microorganisms (GCM) 10K type strain sequencing project: providing services to taxonomists for standard genome sequencing and annotation.</title>
        <authorList>
            <consortium name="The Broad Institute Genomics Platform"/>
            <consortium name="The Broad Institute Genome Sequencing Center for Infectious Disease"/>
            <person name="Wu L."/>
            <person name="Ma J."/>
        </authorList>
    </citation>
    <scope>NUCLEOTIDE SEQUENCE [LARGE SCALE GENOMIC DNA]</scope>
    <source>
        <strain evidence="7">KCTC 42456</strain>
    </source>
</reference>
<dbReference type="EMBL" id="JBHULV010000047">
    <property type="protein sequence ID" value="MFD2732797.1"/>
    <property type="molecule type" value="Genomic_DNA"/>
</dbReference>
<dbReference type="Gene3D" id="3.30.428.10">
    <property type="entry name" value="HIT-like"/>
    <property type="match status" value="1"/>
</dbReference>
<dbReference type="InterPro" id="IPR005849">
    <property type="entry name" value="GalP_Utransf_N"/>
</dbReference>
<comment type="caution">
    <text evidence="6">The sequence shown here is derived from an EMBL/GenBank/DDBJ whole genome shotgun (WGS) entry which is preliminary data.</text>
</comment>
<sequence length="47" mass="5624">MSFNFEEHPHKRLNILTGDWILVSPHRTKRPWQGKVEALVKYPKPKL</sequence>
<dbReference type="InterPro" id="IPR001937">
    <property type="entry name" value="GalP_UDPtransf1"/>
</dbReference>
<evidence type="ECO:0000256" key="3">
    <source>
        <dbReference type="ARBA" id="ARBA00022695"/>
    </source>
</evidence>
<dbReference type="PANTHER" id="PTHR11943">
    <property type="entry name" value="GALACTOSE-1-PHOSPHATE URIDYLYLTRANSFERASE"/>
    <property type="match status" value="1"/>
</dbReference>
<feature type="domain" description="Galactose-1-phosphate uridyl transferase N-terminal" evidence="5">
    <location>
        <begin position="2"/>
        <end position="41"/>
    </location>
</feature>
<evidence type="ECO:0000256" key="1">
    <source>
        <dbReference type="ARBA" id="ARBA00016340"/>
    </source>
</evidence>
<evidence type="ECO:0000313" key="7">
    <source>
        <dbReference type="Proteomes" id="UP001597546"/>
    </source>
</evidence>
<dbReference type="Proteomes" id="UP001597546">
    <property type="component" value="Unassembled WGS sequence"/>
</dbReference>
<evidence type="ECO:0000256" key="4">
    <source>
        <dbReference type="ARBA" id="ARBA00023277"/>
    </source>
</evidence>
<evidence type="ECO:0000313" key="6">
    <source>
        <dbReference type="EMBL" id="MFD2732797.1"/>
    </source>
</evidence>
<dbReference type="RefSeq" id="WP_379046944.1">
    <property type="nucleotide sequence ID" value="NZ_JBHSKW010000063.1"/>
</dbReference>
<dbReference type="SUPFAM" id="SSF54197">
    <property type="entry name" value="HIT-like"/>
    <property type="match status" value="1"/>
</dbReference>
<keyword evidence="7" id="KW-1185">Reference proteome</keyword>
<keyword evidence="3" id="KW-0548">Nucleotidyltransferase</keyword>
<dbReference type="PANTHER" id="PTHR11943:SF1">
    <property type="entry name" value="GALACTOSE-1-PHOSPHATE URIDYLYLTRANSFERASE"/>
    <property type="match status" value="1"/>
</dbReference>
<evidence type="ECO:0000259" key="5">
    <source>
        <dbReference type="Pfam" id="PF01087"/>
    </source>
</evidence>
<accession>A0ABW5TVH3</accession>
<organism evidence="6 7">
    <name type="scientific">Pedobacter alpinus</name>
    <dbReference type="NCBI Taxonomy" id="1590643"/>
    <lineage>
        <taxon>Bacteria</taxon>
        <taxon>Pseudomonadati</taxon>
        <taxon>Bacteroidota</taxon>
        <taxon>Sphingobacteriia</taxon>
        <taxon>Sphingobacteriales</taxon>
        <taxon>Sphingobacteriaceae</taxon>
        <taxon>Pedobacter</taxon>
    </lineage>
</organism>
<protein>
    <recommendedName>
        <fullName evidence="1">Galactose-1-phosphate uridylyltransferase</fullName>
    </recommendedName>
</protein>